<gene>
    <name evidence="7" type="ORF">C7B82_10015</name>
</gene>
<reference evidence="8" key="1">
    <citation type="submission" date="2018-02" db="EMBL/GenBank/DDBJ databases">
        <authorList>
            <person name="Moore K."/>
            <person name="Momper L."/>
        </authorList>
    </citation>
    <scope>NUCLEOTIDE SEQUENCE [LARGE SCALE GENOMIC DNA]</scope>
    <source>
        <strain evidence="8">ULC18</strain>
    </source>
</reference>
<dbReference type="Pfam" id="PF01329">
    <property type="entry name" value="Pterin_4a"/>
    <property type="match status" value="1"/>
</dbReference>
<dbReference type="PANTHER" id="PTHR12599">
    <property type="entry name" value="PTERIN-4-ALPHA-CARBINOLAMINE DEHYDRATASE"/>
    <property type="match status" value="1"/>
</dbReference>
<evidence type="ECO:0000256" key="5">
    <source>
        <dbReference type="SAM" id="MobiDB-lite"/>
    </source>
</evidence>
<dbReference type="InterPro" id="IPR001533">
    <property type="entry name" value="Pterin_deHydtase"/>
</dbReference>
<dbReference type="InterPro" id="IPR035897">
    <property type="entry name" value="Toll_tir_struct_dom_sf"/>
</dbReference>
<dbReference type="GO" id="GO:0007165">
    <property type="term" value="P:signal transduction"/>
    <property type="evidence" value="ECO:0007669"/>
    <property type="project" value="InterPro"/>
</dbReference>
<dbReference type="SUPFAM" id="SSF52200">
    <property type="entry name" value="Toll/Interleukin receptor TIR domain"/>
    <property type="match status" value="1"/>
</dbReference>
<feature type="region of interest" description="Disordered" evidence="5">
    <location>
        <begin position="157"/>
        <end position="177"/>
    </location>
</feature>
<comment type="catalytic activity">
    <reaction evidence="1">
        <text>(4aS,6R)-4a-hydroxy-L-erythro-5,6,7,8-tetrahydrobiopterin = (6R)-L-erythro-6,7-dihydrobiopterin + H2O</text>
        <dbReference type="Rhea" id="RHEA:11920"/>
        <dbReference type="ChEBI" id="CHEBI:15377"/>
        <dbReference type="ChEBI" id="CHEBI:15642"/>
        <dbReference type="ChEBI" id="CHEBI:43120"/>
        <dbReference type="EC" id="4.2.1.96"/>
    </reaction>
</comment>
<dbReference type="Gene3D" id="3.40.50.10140">
    <property type="entry name" value="Toll/interleukin-1 receptor homology (TIR) domain"/>
    <property type="match status" value="1"/>
</dbReference>
<dbReference type="Gene3D" id="3.30.1360.20">
    <property type="entry name" value="Transcriptional coactivator/pterin dehydratase"/>
    <property type="match status" value="1"/>
</dbReference>
<evidence type="ECO:0000256" key="1">
    <source>
        <dbReference type="ARBA" id="ARBA00001554"/>
    </source>
</evidence>
<name>A0A2T1EAY8_9CYAN</name>
<dbReference type="InterPro" id="IPR000157">
    <property type="entry name" value="TIR_dom"/>
</dbReference>
<dbReference type="Proteomes" id="UP000239576">
    <property type="component" value="Unassembled WGS sequence"/>
</dbReference>
<dbReference type="OrthoDB" id="574237at2"/>
<dbReference type="RefSeq" id="WP_106256161.1">
    <property type="nucleotide sequence ID" value="NZ_CAWNSW010000007.1"/>
</dbReference>
<dbReference type="SUPFAM" id="SSF55248">
    <property type="entry name" value="PCD-like"/>
    <property type="match status" value="1"/>
</dbReference>
<dbReference type="EC" id="4.2.1.96" evidence="3"/>
<dbReference type="PANTHER" id="PTHR12599:SF0">
    <property type="entry name" value="PTERIN-4-ALPHA-CARBINOLAMINE DEHYDRATASE"/>
    <property type="match status" value="1"/>
</dbReference>
<evidence type="ECO:0000256" key="4">
    <source>
        <dbReference type="ARBA" id="ARBA00023239"/>
    </source>
</evidence>
<evidence type="ECO:0000256" key="3">
    <source>
        <dbReference type="ARBA" id="ARBA00013252"/>
    </source>
</evidence>
<keyword evidence="8" id="KW-1185">Reference proteome</keyword>
<dbReference type="InterPro" id="IPR036428">
    <property type="entry name" value="PCD_sf"/>
</dbReference>
<dbReference type="AlphaFoldDB" id="A0A2T1EAY8"/>
<organism evidence="7 8">
    <name type="scientific">Stenomitos frigidus ULC18</name>
    <dbReference type="NCBI Taxonomy" id="2107698"/>
    <lineage>
        <taxon>Bacteria</taxon>
        <taxon>Bacillati</taxon>
        <taxon>Cyanobacteriota</taxon>
        <taxon>Cyanophyceae</taxon>
        <taxon>Leptolyngbyales</taxon>
        <taxon>Leptolyngbyaceae</taxon>
        <taxon>Stenomitos</taxon>
    </lineage>
</organism>
<evidence type="ECO:0000313" key="7">
    <source>
        <dbReference type="EMBL" id="PSB29880.1"/>
    </source>
</evidence>
<dbReference type="Pfam" id="PF13676">
    <property type="entry name" value="TIR_2"/>
    <property type="match status" value="1"/>
</dbReference>
<keyword evidence="4" id="KW-0456">Lyase</keyword>
<feature type="domain" description="TIR" evidence="6">
    <location>
        <begin position="5"/>
        <end position="135"/>
    </location>
</feature>
<sequence>MNAPIFISYRRADAAAEAGRLYSTILKDFGEDSVFMDTSSIKPGAPWSKELKEALNAAQIVILIMGLEWLRISDEFGFRRIDKEDDWVRQEIEFSLENNKKVLPLLVKGAKPLPANVLPPSISALTERQAIEIRDTYWDHDVKLVLEQLKVVNGNSSKNNGSLGKGSSGIYPTPPPEIPDPISDERLQIALDGSLSKWKKIVSPLPEDSTKVRIELYRQYQFKTFLDAISFMNQVALGCDIAMHHPRWENVWKSVRVYLSTWDVNHQISDRDIQLAKYFDKAFLDFPGSNLNA</sequence>
<protein>
    <recommendedName>
        <fullName evidence="3">4a-hydroxytetrahydrobiopterin dehydratase</fullName>
        <ecNumber evidence="3">4.2.1.96</ecNumber>
    </recommendedName>
</protein>
<dbReference type="EMBL" id="PVWK01000057">
    <property type="protein sequence ID" value="PSB29880.1"/>
    <property type="molecule type" value="Genomic_DNA"/>
</dbReference>
<dbReference type="GO" id="GO:0008124">
    <property type="term" value="F:4-alpha-hydroxytetrahydrobiopterin dehydratase activity"/>
    <property type="evidence" value="ECO:0007669"/>
    <property type="project" value="UniProtKB-EC"/>
</dbReference>
<evidence type="ECO:0000313" key="8">
    <source>
        <dbReference type="Proteomes" id="UP000239576"/>
    </source>
</evidence>
<evidence type="ECO:0000256" key="2">
    <source>
        <dbReference type="ARBA" id="ARBA00006472"/>
    </source>
</evidence>
<proteinExistence type="inferred from homology"/>
<reference evidence="7 8" key="2">
    <citation type="submission" date="2018-03" db="EMBL/GenBank/DDBJ databases">
        <title>The ancient ancestry and fast evolution of plastids.</title>
        <authorList>
            <person name="Moore K.R."/>
            <person name="Magnabosco C."/>
            <person name="Momper L."/>
            <person name="Gold D.A."/>
            <person name="Bosak T."/>
            <person name="Fournier G.P."/>
        </authorList>
    </citation>
    <scope>NUCLEOTIDE SEQUENCE [LARGE SCALE GENOMIC DNA]</scope>
    <source>
        <strain evidence="7 8">ULC18</strain>
    </source>
</reference>
<evidence type="ECO:0000259" key="6">
    <source>
        <dbReference type="Pfam" id="PF13676"/>
    </source>
</evidence>
<dbReference type="GO" id="GO:0006729">
    <property type="term" value="P:tetrahydrobiopterin biosynthetic process"/>
    <property type="evidence" value="ECO:0007669"/>
    <property type="project" value="InterPro"/>
</dbReference>
<comment type="caution">
    <text evidence="7">The sequence shown here is derived from an EMBL/GenBank/DDBJ whole genome shotgun (WGS) entry which is preliminary data.</text>
</comment>
<accession>A0A2T1EAY8</accession>
<comment type="similarity">
    <text evidence="2">Belongs to the pterin-4-alpha-carbinolamine dehydratase family.</text>
</comment>